<proteinExistence type="predicted"/>
<reference evidence="1 2" key="1">
    <citation type="journal article" date="2014" name="Curr. Biol.">
        <title>The genome of the clonal raider ant Cerapachys biroi.</title>
        <authorList>
            <person name="Oxley P.R."/>
            <person name="Ji L."/>
            <person name="Fetter-Pruneda I."/>
            <person name="McKenzie S.K."/>
            <person name="Li C."/>
            <person name="Hu H."/>
            <person name="Zhang G."/>
            <person name="Kronauer D.J."/>
        </authorList>
    </citation>
    <scope>NUCLEOTIDE SEQUENCE [LARGE SCALE GENOMIC DNA]</scope>
</reference>
<dbReference type="Proteomes" id="UP000053097">
    <property type="component" value="Unassembled WGS sequence"/>
</dbReference>
<dbReference type="AlphaFoldDB" id="A0A026X5N1"/>
<organism evidence="1 2">
    <name type="scientific">Ooceraea biroi</name>
    <name type="common">Clonal raider ant</name>
    <name type="synonym">Cerapachys biroi</name>
    <dbReference type="NCBI Taxonomy" id="2015173"/>
    <lineage>
        <taxon>Eukaryota</taxon>
        <taxon>Metazoa</taxon>
        <taxon>Ecdysozoa</taxon>
        <taxon>Arthropoda</taxon>
        <taxon>Hexapoda</taxon>
        <taxon>Insecta</taxon>
        <taxon>Pterygota</taxon>
        <taxon>Neoptera</taxon>
        <taxon>Endopterygota</taxon>
        <taxon>Hymenoptera</taxon>
        <taxon>Apocrita</taxon>
        <taxon>Aculeata</taxon>
        <taxon>Formicoidea</taxon>
        <taxon>Formicidae</taxon>
        <taxon>Dorylinae</taxon>
        <taxon>Ooceraea</taxon>
    </lineage>
</organism>
<gene>
    <name evidence="1" type="ORF">X777_07580</name>
</gene>
<protein>
    <submittedName>
        <fullName evidence="1">Uncharacterized protein</fullName>
    </submittedName>
</protein>
<accession>A0A026X5N1</accession>
<evidence type="ECO:0000313" key="2">
    <source>
        <dbReference type="Proteomes" id="UP000053097"/>
    </source>
</evidence>
<evidence type="ECO:0000313" key="1">
    <source>
        <dbReference type="EMBL" id="EZA62764.1"/>
    </source>
</evidence>
<dbReference type="EMBL" id="KK107019">
    <property type="protein sequence ID" value="EZA62764.1"/>
    <property type="molecule type" value="Genomic_DNA"/>
</dbReference>
<name>A0A026X5N1_OOCBI</name>
<sequence>MEINLELALFNKGEQQYNKAHNISIHESNSTKCNKASQVIQDLTVERNLGLQQLRKMFSKIVQMEKALRRLQPTVTKRNSNK</sequence>
<keyword evidence="2" id="KW-1185">Reference proteome</keyword>